<sequence length="40" mass="4552">MSTQMVRPPSSEVQNDDDSITMAQRVCYVSAQPAYQEFKL</sequence>
<evidence type="ECO:0000313" key="2">
    <source>
        <dbReference type="Proteomes" id="UP000422232"/>
    </source>
</evidence>
<dbReference type="EMBL" id="CP038908">
    <property type="protein sequence ID" value="QGO04615.1"/>
    <property type="molecule type" value="Genomic_DNA"/>
</dbReference>
<keyword evidence="2" id="KW-1185">Reference proteome</keyword>
<reference evidence="1 2" key="1">
    <citation type="submission" date="2019-04" db="EMBL/GenBank/DDBJ databases">
        <title>Complete genome sequencing of Piscirickettsia salmonis strain Psal-009.</title>
        <authorList>
            <person name="Schober I."/>
            <person name="Bunk B."/>
            <person name="Sproer C."/>
            <person name="Carril G.P."/>
            <person name="Riedel T."/>
            <person name="Flores-Herrera P.A."/>
            <person name="Nourdin-Galindo G."/>
            <person name="Marshall S.H."/>
            <person name="Overmann J."/>
        </authorList>
    </citation>
    <scope>NUCLEOTIDE SEQUENCE [LARGE SCALE GENOMIC DNA]</scope>
    <source>
        <strain evidence="1 2">Psal-009</strain>
    </source>
</reference>
<dbReference type="Proteomes" id="UP000422232">
    <property type="component" value="Chromosome"/>
</dbReference>
<accession>A0A9Q6PRG7</accession>
<dbReference type="AlphaFoldDB" id="A0A9Q6PRG7"/>
<gene>
    <name evidence="1" type="ORF">Psal009_00484</name>
</gene>
<organism evidence="1 2">
    <name type="scientific">Piscirickettsia salmonis</name>
    <dbReference type="NCBI Taxonomy" id="1238"/>
    <lineage>
        <taxon>Bacteria</taxon>
        <taxon>Pseudomonadati</taxon>
        <taxon>Pseudomonadota</taxon>
        <taxon>Gammaproteobacteria</taxon>
        <taxon>Thiotrichales</taxon>
        <taxon>Piscirickettsiaceae</taxon>
        <taxon>Piscirickettsia</taxon>
    </lineage>
</organism>
<proteinExistence type="predicted"/>
<name>A0A9Q6PRG7_PISSA</name>
<protein>
    <submittedName>
        <fullName evidence="1">Uncharacterized protein</fullName>
    </submittedName>
</protein>
<evidence type="ECO:0000313" key="1">
    <source>
        <dbReference type="EMBL" id="QGO04615.1"/>
    </source>
</evidence>